<dbReference type="AlphaFoldDB" id="A0A4Y9YA73"/>
<evidence type="ECO:0000313" key="3">
    <source>
        <dbReference type="Proteomes" id="UP000298327"/>
    </source>
</evidence>
<gene>
    <name evidence="2" type="ORF">EVG20_g8137</name>
</gene>
<sequence length="90" mass="10259">THGAYVTVHDVLAALHVALQSRVRSAEYKALGAQAQFPIKQAFEARCVRARHPTQEREAGLKRIDYLCGRTRIEGFHRGPKEEVWLFSTR</sequence>
<protein>
    <recommendedName>
        <fullName evidence="1">DUF6699 domain-containing protein</fullName>
    </recommendedName>
</protein>
<dbReference type="EMBL" id="SEOQ01000680">
    <property type="protein sequence ID" value="TFY58467.1"/>
    <property type="molecule type" value="Genomic_DNA"/>
</dbReference>
<feature type="domain" description="DUF6699" evidence="1">
    <location>
        <begin position="2"/>
        <end position="80"/>
    </location>
</feature>
<evidence type="ECO:0000313" key="2">
    <source>
        <dbReference type="EMBL" id="TFY58467.1"/>
    </source>
</evidence>
<feature type="non-terminal residue" evidence="2">
    <location>
        <position position="1"/>
    </location>
</feature>
<accession>A0A4Y9YA73</accession>
<keyword evidence="3" id="KW-1185">Reference proteome</keyword>
<evidence type="ECO:0000259" key="1">
    <source>
        <dbReference type="Pfam" id="PF20415"/>
    </source>
</evidence>
<name>A0A4Y9YA73_9AGAM</name>
<dbReference type="Proteomes" id="UP000298327">
    <property type="component" value="Unassembled WGS sequence"/>
</dbReference>
<dbReference type="InterPro" id="IPR046522">
    <property type="entry name" value="DUF6699"/>
</dbReference>
<proteinExistence type="predicted"/>
<dbReference type="OrthoDB" id="3224413at2759"/>
<dbReference type="Pfam" id="PF20415">
    <property type="entry name" value="DUF6699"/>
    <property type="match status" value="1"/>
</dbReference>
<reference evidence="2 3" key="1">
    <citation type="submission" date="2019-02" db="EMBL/GenBank/DDBJ databases">
        <title>Genome sequencing of the rare red list fungi Dentipellis fragilis.</title>
        <authorList>
            <person name="Buettner E."/>
            <person name="Kellner H."/>
        </authorList>
    </citation>
    <scope>NUCLEOTIDE SEQUENCE [LARGE SCALE GENOMIC DNA]</scope>
    <source>
        <strain evidence="2 3">DSM 105465</strain>
    </source>
</reference>
<comment type="caution">
    <text evidence="2">The sequence shown here is derived from an EMBL/GenBank/DDBJ whole genome shotgun (WGS) entry which is preliminary data.</text>
</comment>
<organism evidence="2 3">
    <name type="scientific">Dentipellis fragilis</name>
    <dbReference type="NCBI Taxonomy" id="205917"/>
    <lineage>
        <taxon>Eukaryota</taxon>
        <taxon>Fungi</taxon>
        <taxon>Dikarya</taxon>
        <taxon>Basidiomycota</taxon>
        <taxon>Agaricomycotina</taxon>
        <taxon>Agaricomycetes</taxon>
        <taxon>Russulales</taxon>
        <taxon>Hericiaceae</taxon>
        <taxon>Dentipellis</taxon>
    </lineage>
</organism>